<organism evidence="7 8">
    <name type="scientific">Candidatus Shapirobacteria bacterium CG_4_9_14_3_um_filter_36_12</name>
    <dbReference type="NCBI Taxonomy" id="1974877"/>
    <lineage>
        <taxon>Bacteria</taxon>
        <taxon>Candidatus Shapironibacteriota</taxon>
    </lineage>
</organism>
<dbReference type="InterPro" id="IPR019533">
    <property type="entry name" value="Peptidase_S26"/>
</dbReference>
<dbReference type="Pfam" id="PF10502">
    <property type="entry name" value="Peptidase_S26"/>
    <property type="match status" value="1"/>
</dbReference>
<keyword evidence="2" id="KW-0812">Transmembrane</keyword>
<dbReference type="Gene3D" id="2.10.109.10">
    <property type="entry name" value="Umud Fragment, subunit A"/>
    <property type="match status" value="1"/>
</dbReference>
<dbReference type="EMBL" id="PFWO01000017">
    <property type="protein sequence ID" value="PJA51231.1"/>
    <property type="molecule type" value="Genomic_DNA"/>
</dbReference>
<dbReference type="InterPro" id="IPR036286">
    <property type="entry name" value="LexA/Signal_pep-like_sf"/>
</dbReference>
<evidence type="ECO:0000256" key="3">
    <source>
        <dbReference type="ARBA" id="ARBA00022989"/>
    </source>
</evidence>
<dbReference type="PANTHER" id="PTHR10806:SF6">
    <property type="entry name" value="SIGNAL PEPTIDASE COMPLEX CATALYTIC SUBUNIT SEC11"/>
    <property type="match status" value="1"/>
</dbReference>
<dbReference type="InterPro" id="IPR001733">
    <property type="entry name" value="Peptidase_S26B"/>
</dbReference>
<evidence type="ECO:0000259" key="6">
    <source>
        <dbReference type="Pfam" id="PF10502"/>
    </source>
</evidence>
<sequence>MLKKIIENTIFIALIIILGISVSPALPFKNIPRTYVVVSGSMEPTIKTGSIVLTKPVNPKEIKVGDIVAFTSPSNSKDVILHRIFGIKSESPLRFSTKGDNNNPPDAWDLMDVGILGKQ</sequence>
<name>A0A2M7XNT4_9BACT</name>
<dbReference type="GO" id="GO:0009003">
    <property type="term" value="F:signal peptidase activity"/>
    <property type="evidence" value="ECO:0007669"/>
    <property type="project" value="UniProtKB-EC"/>
</dbReference>
<evidence type="ECO:0000313" key="7">
    <source>
        <dbReference type="EMBL" id="PJA51231.1"/>
    </source>
</evidence>
<dbReference type="PANTHER" id="PTHR10806">
    <property type="entry name" value="SIGNAL PEPTIDASE COMPLEX CATALYTIC SUBUNIT SEC11"/>
    <property type="match status" value="1"/>
</dbReference>
<dbReference type="AlphaFoldDB" id="A0A2M7XNT4"/>
<keyword evidence="4" id="KW-0472">Membrane</keyword>
<dbReference type="GO" id="GO:0004252">
    <property type="term" value="F:serine-type endopeptidase activity"/>
    <property type="evidence" value="ECO:0007669"/>
    <property type="project" value="UniProtKB-UniRule"/>
</dbReference>
<dbReference type="NCBIfam" id="TIGR02228">
    <property type="entry name" value="sigpep_I_arch"/>
    <property type="match status" value="1"/>
</dbReference>
<dbReference type="PRINTS" id="PR00728">
    <property type="entry name" value="SIGNALPTASE"/>
</dbReference>
<dbReference type="CDD" id="cd06530">
    <property type="entry name" value="S26_SPase_I"/>
    <property type="match status" value="1"/>
</dbReference>
<protein>
    <recommendedName>
        <fullName evidence="5">Signal peptidase I</fullName>
        <ecNumber evidence="5">3.4.21.89</ecNumber>
    </recommendedName>
</protein>
<dbReference type="GO" id="GO:0016020">
    <property type="term" value="C:membrane"/>
    <property type="evidence" value="ECO:0007669"/>
    <property type="project" value="UniProtKB-SubCell"/>
</dbReference>
<evidence type="ECO:0000313" key="8">
    <source>
        <dbReference type="Proteomes" id="UP000230518"/>
    </source>
</evidence>
<accession>A0A2M7XNT4</accession>
<comment type="caution">
    <text evidence="7">The sequence shown here is derived from an EMBL/GenBank/DDBJ whole genome shotgun (WGS) entry which is preliminary data.</text>
</comment>
<dbReference type="SUPFAM" id="SSF51306">
    <property type="entry name" value="LexA/Signal peptidase"/>
    <property type="match status" value="1"/>
</dbReference>
<dbReference type="EC" id="3.4.21.89" evidence="5"/>
<evidence type="ECO:0000256" key="4">
    <source>
        <dbReference type="ARBA" id="ARBA00023136"/>
    </source>
</evidence>
<evidence type="ECO:0000256" key="5">
    <source>
        <dbReference type="NCBIfam" id="TIGR02228"/>
    </source>
</evidence>
<dbReference type="Proteomes" id="UP000230518">
    <property type="component" value="Unassembled WGS sequence"/>
</dbReference>
<reference evidence="8" key="1">
    <citation type="submission" date="2017-09" db="EMBL/GenBank/DDBJ databases">
        <title>Depth-based differentiation of microbial function through sediment-hosted aquifers and enrichment of novel symbionts in the deep terrestrial subsurface.</title>
        <authorList>
            <person name="Probst A.J."/>
            <person name="Ladd B."/>
            <person name="Jarett J.K."/>
            <person name="Geller-Mcgrath D.E."/>
            <person name="Sieber C.M.K."/>
            <person name="Emerson J.B."/>
            <person name="Anantharaman K."/>
            <person name="Thomas B.C."/>
            <person name="Malmstrom R."/>
            <person name="Stieglmeier M."/>
            <person name="Klingl A."/>
            <person name="Woyke T."/>
            <person name="Ryan C.M."/>
            <person name="Banfield J.F."/>
        </authorList>
    </citation>
    <scope>NUCLEOTIDE SEQUENCE [LARGE SCALE GENOMIC DNA]</scope>
</reference>
<comment type="subcellular location">
    <subcellularLocation>
        <location evidence="1">Membrane</location>
    </subcellularLocation>
</comment>
<gene>
    <name evidence="7" type="ORF">CO168_00900</name>
</gene>
<feature type="non-terminal residue" evidence="7">
    <location>
        <position position="119"/>
    </location>
</feature>
<evidence type="ECO:0000256" key="1">
    <source>
        <dbReference type="ARBA" id="ARBA00004370"/>
    </source>
</evidence>
<keyword evidence="3" id="KW-1133">Transmembrane helix</keyword>
<proteinExistence type="predicted"/>
<evidence type="ECO:0000256" key="2">
    <source>
        <dbReference type="ARBA" id="ARBA00022692"/>
    </source>
</evidence>
<feature type="domain" description="Peptidase S26" evidence="6">
    <location>
        <begin position="10"/>
        <end position="87"/>
    </location>
</feature>
<dbReference type="GO" id="GO:0006465">
    <property type="term" value="P:signal peptide processing"/>
    <property type="evidence" value="ECO:0007669"/>
    <property type="project" value="UniProtKB-UniRule"/>
</dbReference>